<evidence type="ECO:0000313" key="1">
    <source>
        <dbReference type="EMBL" id="KAJ3663610.1"/>
    </source>
</evidence>
<keyword evidence="2" id="KW-1185">Reference proteome</keyword>
<evidence type="ECO:0000313" key="2">
    <source>
        <dbReference type="Proteomes" id="UP001168821"/>
    </source>
</evidence>
<name>A0AA38IWC7_9CUCU</name>
<organism evidence="1 2">
    <name type="scientific">Zophobas morio</name>
    <dbReference type="NCBI Taxonomy" id="2755281"/>
    <lineage>
        <taxon>Eukaryota</taxon>
        <taxon>Metazoa</taxon>
        <taxon>Ecdysozoa</taxon>
        <taxon>Arthropoda</taxon>
        <taxon>Hexapoda</taxon>
        <taxon>Insecta</taxon>
        <taxon>Pterygota</taxon>
        <taxon>Neoptera</taxon>
        <taxon>Endopterygota</taxon>
        <taxon>Coleoptera</taxon>
        <taxon>Polyphaga</taxon>
        <taxon>Cucujiformia</taxon>
        <taxon>Tenebrionidae</taxon>
        <taxon>Zophobas</taxon>
    </lineage>
</organism>
<proteinExistence type="predicted"/>
<dbReference type="AlphaFoldDB" id="A0AA38IWC7"/>
<protein>
    <submittedName>
        <fullName evidence="1">Uncharacterized protein</fullName>
    </submittedName>
</protein>
<comment type="caution">
    <text evidence="1">The sequence shown here is derived from an EMBL/GenBank/DDBJ whole genome shotgun (WGS) entry which is preliminary data.</text>
</comment>
<accession>A0AA38IWC7</accession>
<gene>
    <name evidence="1" type="ORF">Zmor_007857</name>
</gene>
<dbReference type="EMBL" id="JALNTZ010000002">
    <property type="protein sequence ID" value="KAJ3663610.1"/>
    <property type="molecule type" value="Genomic_DNA"/>
</dbReference>
<reference evidence="1" key="1">
    <citation type="journal article" date="2023" name="G3 (Bethesda)">
        <title>Whole genome assemblies of Zophobas morio and Tenebrio molitor.</title>
        <authorList>
            <person name="Kaur S."/>
            <person name="Stinson S.A."/>
            <person name="diCenzo G.C."/>
        </authorList>
    </citation>
    <scope>NUCLEOTIDE SEQUENCE</scope>
    <source>
        <strain evidence="1">QUZm001</strain>
    </source>
</reference>
<dbReference type="Proteomes" id="UP001168821">
    <property type="component" value="Unassembled WGS sequence"/>
</dbReference>
<sequence>MLRGGSGFWPDAMNTTGIMGRVRGDLSRFLNGLVKLVSQEKLYPLDVAIIAWKRIMCDRGFFTGFESPDFGVIHQSGQSLPGNFNFVKLGLNEGENFPYIRKI</sequence>